<dbReference type="Gene3D" id="3.40.50.720">
    <property type="entry name" value="NAD(P)-binding Rossmann-like Domain"/>
    <property type="match status" value="1"/>
</dbReference>
<organism evidence="9 10">
    <name type="scientific">Ktedonobacter robiniae</name>
    <dbReference type="NCBI Taxonomy" id="2778365"/>
    <lineage>
        <taxon>Bacteria</taxon>
        <taxon>Bacillati</taxon>
        <taxon>Chloroflexota</taxon>
        <taxon>Ktedonobacteria</taxon>
        <taxon>Ktedonobacterales</taxon>
        <taxon>Ktedonobacteraceae</taxon>
        <taxon>Ktedonobacter</taxon>
    </lineage>
</organism>
<feature type="domain" description="PKS/mFAS DH" evidence="8">
    <location>
        <begin position="1448"/>
        <end position="1735"/>
    </location>
</feature>
<dbReference type="InterPro" id="IPR032821">
    <property type="entry name" value="PKS_assoc"/>
</dbReference>
<dbReference type="SUPFAM" id="SSF52151">
    <property type="entry name" value="FabD/lysophospholipase-like"/>
    <property type="match status" value="1"/>
</dbReference>
<keyword evidence="2" id="KW-0597">Phosphoprotein</keyword>
<dbReference type="SUPFAM" id="SSF55048">
    <property type="entry name" value="Probable ACP-binding domain of malonyl-CoA ACP transacylase"/>
    <property type="match status" value="1"/>
</dbReference>
<dbReference type="InterPro" id="IPR014043">
    <property type="entry name" value="Acyl_transferase_dom"/>
</dbReference>
<feature type="region of interest" description="C-terminal hotdog fold" evidence="4">
    <location>
        <begin position="1588"/>
        <end position="1735"/>
    </location>
</feature>
<reference evidence="9 10" key="1">
    <citation type="journal article" date="2021" name="Int. J. Syst. Evol. Microbiol.">
        <title>Reticulibacter mediterranei gen. nov., sp. nov., within the new family Reticulibacteraceae fam. nov., and Ktedonospora formicarum gen. nov., sp. nov., Ktedonobacter robiniae sp. nov., Dictyobacter formicarum sp. nov. and Dictyobacter arantiisoli sp. nov., belonging to the class Ktedonobacteria.</title>
        <authorList>
            <person name="Yabe S."/>
            <person name="Zheng Y."/>
            <person name="Wang C.M."/>
            <person name="Sakai Y."/>
            <person name="Abe K."/>
            <person name="Yokota A."/>
            <person name="Donadio S."/>
            <person name="Cavaletti L."/>
            <person name="Monciardini P."/>
        </authorList>
    </citation>
    <scope>NUCLEOTIDE SEQUENCE [LARGE SCALE GENOMIC DNA]</scope>
    <source>
        <strain evidence="9 10">SOSP1-30</strain>
    </source>
</reference>
<evidence type="ECO:0000259" key="6">
    <source>
        <dbReference type="PROSITE" id="PS50075"/>
    </source>
</evidence>
<feature type="compositionally biased region" description="Basic and acidic residues" evidence="5">
    <location>
        <begin position="919"/>
        <end position="928"/>
    </location>
</feature>
<dbReference type="InterPro" id="IPR050091">
    <property type="entry name" value="PKS_NRPS_Biosynth_Enz"/>
</dbReference>
<evidence type="ECO:0000256" key="1">
    <source>
        <dbReference type="ARBA" id="ARBA00022450"/>
    </source>
</evidence>
<dbReference type="RefSeq" id="WP_201376186.1">
    <property type="nucleotide sequence ID" value="NZ_BNJG01000004.1"/>
</dbReference>
<feature type="active site" description="Proton donor; for dehydratase activity" evidence="4">
    <location>
        <position position="1649"/>
    </location>
</feature>
<dbReference type="InterPro" id="IPR049900">
    <property type="entry name" value="PKS_mFAS_DH"/>
</dbReference>
<dbReference type="PANTHER" id="PTHR43775">
    <property type="entry name" value="FATTY ACID SYNTHASE"/>
    <property type="match status" value="1"/>
</dbReference>
<dbReference type="InterPro" id="IPR036291">
    <property type="entry name" value="NAD(P)-bd_dom_sf"/>
</dbReference>
<sequence length="1929" mass="209943">MESAIAIVGMACHYPDAKSPQELWENALSQRKAFRRIPPDKFRLEDYYHPQHSTPDSTYSTQGAFLTGYEFDRVRFRISGTAYRSSDMAHWLALDIATQALEDAGFAQGHDLPTISTGVLVGNTLTGEFSRANSLRLRWPYVSRVVSAELQNAGWSVEECRAFLQRLEQAYKAPFAPVGEETLAGSLSNTIAGRICNYFNLQGGGYTVDGACASSLLAVSNACTALVARDIDVGLVGGVDISIDPFEIIGFAKATALTEKDMRVFDEHSSGFLPGEGCGFVVLMRYEDAIAQQRRIYALIRGWGISSDGSGGITRPETEGQQIALTRAYQRAGFGIDTVTYFECHGTGTSVGDATELQTLTAARKQAGSSSQRAVIGSVKANIGHTKAAAGVAGLIKTATALAMQVIPPTSGTINPHREITRKDAELAIAQRGMLWPHEAHLRAGVSAMGFGGINAHLVLESASPTRRTALTAREQQLLSSAQDVELLLLSGQDAPDLLSQIEQLQTIVEHISLAELGDLASSLASRVHKNSLRAGLVCKNAEELGSQLHRLKELIAQGQTQYLDSQAGLFIGTGERAPRIGFLFPGQGSPTYLSGGAFRRRFSSAEYFYQQARLSPEQNEKNTRVAQPAIITHILAGLHLLEELNISADIGIGHSLGELAALYWARVYDAPTVVRIATMRGQAMAELTRQTGSMVSIAGTQEQVQTLIGDEPVALAGINAPHQTVISGEVFAVNRVAARARAQGFKCTRLPVSHAFHSPLVQEAAQALRAYLASEQFAPPQRNIFSTVTGNLLTETNDLKDLLYQQITQPVHFLKAVLQAQEQVDLFVEVGPGNILSGLTGDISSVPTLSMDIGSSSLRSVLSVIAAAYALGAPVRPDVLFKERFNRPFDSSKRPQFLVNPCEQEPLTGISLGPQPEMSREGNERPADTQLDTTSALSIVQQLIAARAELPNASIQRENRLLSDLHLNSITVGQIIADACRQMGLAPSIAPTDYADATVQEVAQALEELQRTGSLAPKEGEQEVAGLYPWVYPFEISDIEAPLPTGHRQEGKGDWQLFTPPGYPYTLELQEAFTRVAGQGTVVCLPEEKEEECLSLLLQAIHATLHGSNSTHFVLIQHGKGAGSVARTLHLERPGITVCVLNIPANHPQTAQWAAQETAHARGYVEVKYNRTGNRSIPVLRKLMVPQGQRQDPLSLSPHDVLLVSGGGKGIAAECAFALAQETGIQLALMGRSHPEQDSALADNLRRMRDAGIRYRYQAVDVCDASSVQKAVQQFEIQLGRITGILHGAGANTPALLSVLDEAAFKQTLAPKIAGLQNILKAVTTTQLRLVVTFGSVIARTGMRGEADYALANEWLGQLTEAFQQAHPACHCLCIEWSVWSGVGMGERLGRVDALKREGITPITPDKGIQLFRQLLDYRGQSSRIVVSGRFGNAPTLSMEKPSLPFLRFLEEIKMYYPGIELIAQAELSTSTDLYLDDHQVQGERLLPAVVGLEAMAQAAQAVTGETCLPIFEHIQFIKPLVIPAKSSSTLRIIALVHASGKVELAIRSKETAFQLDHFKAWCTFSENPEVALSPLSQLEQVRQTDQVAIPLDPHKDLYGSILFHRGRFTRLKGYRHLCATECIADIHAEPIGEWFARYLPTQLVLGDAALHDTVIHAIQACIPQATLLPTAIEALRLRSLDASRTHTYQTIARERSRQETHFIYDIEVQDETGEIYEQWIGLHLQQVQATVSPEQWAVTLFGPYLERRVGELIPGVSIRVTLQDDTSLQESERSRQALFSIIGASARALHKRPDGKLLLADQVVSTAHAGNFTLAVSGSVPLSCDLVRKEEKTAECWQDLLGMERYHLALLLAKEGHDDLNTAATHVWAAGECLKKIGALPDAPLVLTTCHEDGWQQLASGPFLIVTYATRPGGEQQPIIFAFGIER</sequence>
<dbReference type="Gene3D" id="1.10.1200.10">
    <property type="entry name" value="ACP-like"/>
    <property type="match status" value="1"/>
</dbReference>
<dbReference type="Gene3D" id="3.40.366.10">
    <property type="entry name" value="Malonyl-Coenzyme A Acyl Carrier Protein, domain 2"/>
    <property type="match status" value="1"/>
</dbReference>
<dbReference type="PROSITE" id="PS52004">
    <property type="entry name" value="KS3_2"/>
    <property type="match status" value="1"/>
</dbReference>
<dbReference type="InterPro" id="IPR016035">
    <property type="entry name" value="Acyl_Trfase/lysoPLipase"/>
</dbReference>
<dbReference type="Pfam" id="PF00698">
    <property type="entry name" value="Acyl_transf_1"/>
    <property type="match status" value="1"/>
</dbReference>
<dbReference type="Proteomes" id="UP000654345">
    <property type="component" value="Unassembled WGS sequence"/>
</dbReference>
<dbReference type="CDD" id="cd00833">
    <property type="entry name" value="PKS"/>
    <property type="match status" value="1"/>
</dbReference>
<feature type="domain" description="Ketosynthase family 3 (KS3)" evidence="7">
    <location>
        <begin position="2"/>
        <end position="462"/>
    </location>
</feature>
<protein>
    <submittedName>
        <fullName evidence="9">Polyketide synthase</fullName>
    </submittedName>
</protein>
<dbReference type="CDD" id="cd08953">
    <property type="entry name" value="KR_2_SDR_x"/>
    <property type="match status" value="1"/>
</dbReference>
<evidence type="ECO:0000256" key="3">
    <source>
        <dbReference type="ARBA" id="ARBA00022679"/>
    </source>
</evidence>
<feature type="region of interest" description="N-terminal hotdog fold" evidence="4">
    <location>
        <begin position="1448"/>
        <end position="1571"/>
    </location>
</feature>
<dbReference type="InterPro" id="IPR049552">
    <property type="entry name" value="PKS_DH_N"/>
</dbReference>
<dbReference type="EMBL" id="BNJG01000004">
    <property type="protein sequence ID" value="GHO59998.1"/>
    <property type="molecule type" value="Genomic_DNA"/>
</dbReference>
<proteinExistence type="predicted"/>
<dbReference type="SUPFAM" id="SSF53901">
    <property type="entry name" value="Thiolase-like"/>
    <property type="match status" value="1"/>
</dbReference>
<evidence type="ECO:0000313" key="10">
    <source>
        <dbReference type="Proteomes" id="UP000654345"/>
    </source>
</evidence>
<dbReference type="InterPro" id="IPR001227">
    <property type="entry name" value="Ac_transferase_dom_sf"/>
</dbReference>
<dbReference type="Pfam" id="PF02801">
    <property type="entry name" value="Ketoacyl-synt_C"/>
    <property type="match status" value="1"/>
</dbReference>
<dbReference type="InterPro" id="IPR014030">
    <property type="entry name" value="Ketoacyl_synth_N"/>
</dbReference>
<dbReference type="InterPro" id="IPR016036">
    <property type="entry name" value="Malonyl_transacylase_ACP-bd"/>
</dbReference>
<dbReference type="InterPro" id="IPR014031">
    <property type="entry name" value="Ketoacyl_synth_C"/>
</dbReference>
<dbReference type="InterPro" id="IPR009081">
    <property type="entry name" value="PP-bd_ACP"/>
</dbReference>
<evidence type="ECO:0000256" key="5">
    <source>
        <dbReference type="SAM" id="MobiDB-lite"/>
    </source>
</evidence>
<dbReference type="Pfam" id="PF16197">
    <property type="entry name" value="KAsynt_C_assoc"/>
    <property type="match status" value="1"/>
</dbReference>
<dbReference type="SMART" id="SM00827">
    <property type="entry name" value="PKS_AT"/>
    <property type="match status" value="1"/>
</dbReference>
<comment type="caution">
    <text evidence="9">The sequence shown here is derived from an EMBL/GenBank/DDBJ whole genome shotgun (WGS) entry which is preliminary data.</text>
</comment>
<keyword evidence="3" id="KW-0808">Transferase</keyword>
<dbReference type="InterPro" id="IPR036736">
    <property type="entry name" value="ACP-like_sf"/>
</dbReference>
<dbReference type="PANTHER" id="PTHR43775:SF37">
    <property type="entry name" value="SI:DKEY-61P9.11"/>
    <property type="match status" value="1"/>
</dbReference>
<dbReference type="PROSITE" id="PS50075">
    <property type="entry name" value="CARRIER"/>
    <property type="match status" value="1"/>
</dbReference>
<dbReference type="InterPro" id="IPR057326">
    <property type="entry name" value="KR_dom"/>
</dbReference>
<dbReference type="SMART" id="SM00825">
    <property type="entry name" value="PKS_KS"/>
    <property type="match status" value="1"/>
</dbReference>
<dbReference type="Pfam" id="PF00109">
    <property type="entry name" value="ketoacyl-synt"/>
    <property type="match status" value="1"/>
</dbReference>
<evidence type="ECO:0000259" key="7">
    <source>
        <dbReference type="PROSITE" id="PS52004"/>
    </source>
</evidence>
<keyword evidence="1" id="KW-0596">Phosphopantetheine</keyword>
<dbReference type="InterPro" id="IPR016039">
    <property type="entry name" value="Thiolase-like"/>
</dbReference>
<dbReference type="InterPro" id="IPR049551">
    <property type="entry name" value="PKS_DH_C"/>
</dbReference>
<dbReference type="InterPro" id="IPR042104">
    <property type="entry name" value="PKS_dehydratase_sf"/>
</dbReference>
<feature type="region of interest" description="Disordered" evidence="5">
    <location>
        <begin position="909"/>
        <end position="931"/>
    </location>
</feature>
<dbReference type="SMART" id="SM00822">
    <property type="entry name" value="PKS_KR"/>
    <property type="match status" value="1"/>
</dbReference>
<evidence type="ECO:0000313" key="9">
    <source>
        <dbReference type="EMBL" id="GHO59998.1"/>
    </source>
</evidence>
<evidence type="ECO:0000256" key="2">
    <source>
        <dbReference type="ARBA" id="ARBA00022553"/>
    </source>
</evidence>
<evidence type="ECO:0000256" key="4">
    <source>
        <dbReference type="PROSITE-ProRule" id="PRU01363"/>
    </source>
</evidence>
<evidence type="ECO:0000259" key="8">
    <source>
        <dbReference type="PROSITE" id="PS52019"/>
    </source>
</evidence>
<dbReference type="Pfam" id="PF21089">
    <property type="entry name" value="PKS_DH_N"/>
    <property type="match status" value="1"/>
</dbReference>
<dbReference type="InterPro" id="IPR020841">
    <property type="entry name" value="PKS_Beta-ketoAc_synthase_dom"/>
</dbReference>
<keyword evidence="10" id="KW-1185">Reference proteome</keyword>
<dbReference type="SUPFAM" id="SSF51735">
    <property type="entry name" value="NAD(P)-binding Rossmann-fold domains"/>
    <property type="match status" value="1"/>
</dbReference>
<dbReference type="Gene3D" id="3.40.47.10">
    <property type="match status" value="1"/>
</dbReference>
<accession>A0ABQ3V4W8</accession>
<dbReference type="Pfam" id="PF08659">
    <property type="entry name" value="KR"/>
    <property type="match status" value="1"/>
</dbReference>
<dbReference type="Gene3D" id="3.10.129.110">
    <property type="entry name" value="Polyketide synthase dehydratase"/>
    <property type="match status" value="1"/>
</dbReference>
<feature type="domain" description="Carrier" evidence="6">
    <location>
        <begin position="935"/>
        <end position="1011"/>
    </location>
</feature>
<gene>
    <name evidence="9" type="ORF">KSB_84730</name>
</gene>
<feature type="active site" description="Proton acceptor; for dehydratase activity" evidence="4">
    <location>
        <position position="1480"/>
    </location>
</feature>
<dbReference type="Pfam" id="PF14765">
    <property type="entry name" value="PS-DH"/>
    <property type="match status" value="1"/>
</dbReference>
<dbReference type="PROSITE" id="PS52019">
    <property type="entry name" value="PKS_MFAS_DH"/>
    <property type="match status" value="1"/>
</dbReference>
<dbReference type="InterPro" id="IPR013968">
    <property type="entry name" value="PKS_KR"/>
</dbReference>
<name>A0ABQ3V4W8_9CHLR</name>